<name>A0L5Q0_MAGMM</name>
<sequence length="155" mass="16422" precursor="true">MKNILVGFLVGVLCVVGVAWQLAPSMMLKEHASPLSVDETVAKISSNALALGWVVAGVKPLHKSVAKHGGGNLPPVMLVNLCQANHAYNILKDDENKIVSVMMPCTISVYQKSDGKTYVGVMNAGLLGTLFGGNVATVMGGEVAEQQQKFIEFLL</sequence>
<dbReference type="RefSeq" id="WP_011712453.1">
    <property type="nucleotide sequence ID" value="NC_008576.1"/>
</dbReference>
<dbReference type="EMBL" id="CP000471">
    <property type="protein sequence ID" value="ABK43293.1"/>
    <property type="molecule type" value="Genomic_DNA"/>
</dbReference>
<dbReference type="KEGG" id="mgm:Mmc1_0772"/>
<dbReference type="eggNOG" id="COG3439">
    <property type="taxonomic scope" value="Bacteria"/>
</dbReference>
<dbReference type="InterPro" id="IPR035923">
    <property type="entry name" value="TT1751-like_sf"/>
</dbReference>
<feature type="domain" description="DUF302" evidence="1">
    <location>
        <begin position="62"/>
        <end position="123"/>
    </location>
</feature>
<evidence type="ECO:0000259" key="1">
    <source>
        <dbReference type="Pfam" id="PF03625"/>
    </source>
</evidence>
<dbReference type="CDD" id="cd14797">
    <property type="entry name" value="DUF302"/>
    <property type="match status" value="1"/>
</dbReference>
<dbReference type="PANTHER" id="PTHR38342">
    <property type="entry name" value="SLR5037 PROTEIN"/>
    <property type="match status" value="1"/>
</dbReference>
<dbReference type="Gene3D" id="3.30.310.70">
    <property type="entry name" value="TT1751-like domain"/>
    <property type="match status" value="1"/>
</dbReference>
<dbReference type="Proteomes" id="UP000002586">
    <property type="component" value="Chromosome"/>
</dbReference>
<dbReference type="InterPro" id="IPR005180">
    <property type="entry name" value="DUF302"/>
</dbReference>
<evidence type="ECO:0000313" key="2">
    <source>
        <dbReference type="EMBL" id="ABK43293.1"/>
    </source>
</evidence>
<accession>A0L5Q0</accession>
<dbReference type="PANTHER" id="PTHR38342:SF1">
    <property type="entry name" value="SLR5037 PROTEIN"/>
    <property type="match status" value="1"/>
</dbReference>
<reference evidence="2 3" key="2">
    <citation type="journal article" date="2012" name="Int. J. Syst. Evol. Microbiol.">
        <title>Magnetococcus marinus gen. nov., sp. nov., a marine, magnetotactic bacterium that represents a novel lineage (Magnetococcaceae fam. nov.; Magnetococcales ord. nov.) at the base of the Alphaproteobacteria.</title>
        <authorList>
            <person name="Bazylinski D.A."/>
            <person name="Williams T.J."/>
            <person name="Lefevre C.T."/>
            <person name="Berg R.J."/>
            <person name="Zhang C.L."/>
            <person name="Bowser S.S."/>
            <person name="Dean A.J."/>
            <person name="Beveridge T.J."/>
        </authorList>
    </citation>
    <scope>NUCLEOTIDE SEQUENCE [LARGE SCALE GENOMIC DNA]</scope>
    <source>
        <strain evidence="3">ATCC BAA-1437 / JCM 17883 / MC-1</strain>
    </source>
</reference>
<dbReference type="AlphaFoldDB" id="A0L5Q0"/>
<keyword evidence="3" id="KW-1185">Reference proteome</keyword>
<dbReference type="SUPFAM" id="SSF103247">
    <property type="entry name" value="TT1751-like"/>
    <property type="match status" value="1"/>
</dbReference>
<gene>
    <name evidence="2" type="ordered locus">Mmc1_0772</name>
</gene>
<dbReference type="HOGENOM" id="CLU_126998_0_0_5"/>
<evidence type="ECO:0000313" key="3">
    <source>
        <dbReference type="Proteomes" id="UP000002586"/>
    </source>
</evidence>
<dbReference type="Pfam" id="PF03625">
    <property type="entry name" value="DUF302"/>
    <property type="match status" value="1"/>
</dbReference>
<organism evidence="2 3">
    <name type="scientific">Magnetococcus marinus (strain ATCC BAA-1437 / JCM 17883 / MC-1)</name>
    <dbReference type="NCBI Taxonomy" id="156889"/>
    <lineage>
        <taxon>Bacteria</taxon>
        <taxon>Pseudomonadati</taxon>
        <taxon>Pseudomonadota</taxon>
        <taxon>Magnetococcia</taxon>
        <taxon>Magnetococcales</taxon>
        <taxon>Magnetococcaceae</taxon>
        <taxon>Magnetococcus</taxon>
    </lineage>
</organism>
<reference evidence="3" key="1">
    <citation type="journal article" date="2009" name="Appl. Environ. Microbiol.">
        <title>Complete genome sequence of the chemolithoautotrophic marine magnetotactic coccus strain MC-1.</title>
        <authorList>
            <person name="Schubbe S."/>
            <person name="Williams T.J."/>
            <person name="Xie G."/>
            <person name="Kiss H.E."/>
            <person name="Brettin T.S."/>
            <person name="Martinez D."/>
            <person name="Ross C.A."/>
            <person name="Schuler D."/>
            <person name="Cox B.L."/>
            <person name="Nealson K.H."/>
            <person name="Bazylinski D.A."/>
        </authorList>
    </citation>
    <scope>NUCLEOTIDE SEQUENCE [LARGE SCALE GENOMIC DNA]</scope>
    <source>
        <strain evidence="3">ATCC BAA-1437 / JCM 17883 / MC-1</strain>
    </source>
</reference>
<protein>
    <recommendedName>
        <fullName evidence="1">DUF302 domain-containing protein</fullName>
    </recommendedName>
</protein>
<proteinExistence type="predicted"/>